<sequence>MHDAEKCPRFSDDIMLHFFDLDADGFRPIRPKTIRIRGRLLHFALPIPYQRHRFS</sequence>
<evidence type="ECO:0000313" key="2">
    <source>
        <dbReference type="Proteomes" id="UP000238523"/>
    </source>
</evidence>
<dbReference type="EMBL" id="CP025012">
    <property type="protein sequence ID" value="AUW41758.1"/>
    <property type="molecule type" value="Genomic_DNA"/>
</dbReference>
<name>A0A2K9Z0J1_RHILE</name>
<dbReference type="AlphaFoldDB" id="A0A2K9Z0J1"/>
<reference evidence="1 2" key="1">
    <citation type="submission" date="2017-11" db="EMBL/GenBank/DDBJ databases">
        <title>Complete genome of Rhizobium leguminosarum Norway, an ineffective micro-symbiont.</title>
        <authorList>
            <person name="Hoffrichter A."/>
            <person name="Liang J."/>
            <person name="Brachmann A."/>
            <person name="Marin M."/>
        </authorList>
    </citation>
    <scope>NUCLEOTIDE SEQUENCE [LARGE SCALE GENOMIC DNA]</scope>
    <source>
        <strain evidence="1 2">Norway</strain>
    </source>
</reference>
<protein>
    <submittedName>
        <fullName evidence="1">Uncharacterized protein</fullName>
    </submittedName>
</protein>
<accession>A0A2K9Z0J1</accession>
<organism evidence="1 2">
    <name type="scientific">Rhizobium leguminosarum</name>
    <dbReference type="NCBI Taxonomy" id="384"/>
    <lineage>
        <taxon>Bacteria</taxon>
        <taxon>Pseudomonadati</taxon>
        <taxon>Pseudomonadota</taxon>
        <taxon>Alphaproteobacteria</taxon>
        <taxon>Hyphomicrobiales</taxon>
        <taxon>Rhizobiaceae</taxon>
        <taxon>Rhizobium/Agrobacterium group</taxon>
        <taxon>Rhizobium</taxon>
    </lineage>
</organism>
<dbReference type="Proteomes" id="UP000238523">
    <property type="component" value="Chromosome"/>
</dbReference>
<evidence type="ECO:0000313" key="1">
    <source>
        <dbReference type="EMBL" id="AUW41758.1"/>
    </source>
</evidence>
<gene>
    <name evidence="1" type="ORF">CUJ84_Chr001361</name>
</gene>
<proteinExistence type="predicted"/>